<dbReference type="Proteomes" id="UP000239711">
    <property type="component" value="Unassembled WGS sequence"/>
</dbReference>
<organism evidence="2 3">
    <name type="scientific">Sphingobacterium haloxyli</name>
    <dbReference type="NCBI Taxonomy" id="2100533"/>
    <lineage>
        <taxon>Bacteria</taxon>
        <taxon>Pseudomonadati</taxon>
        <taxon>Bacteroidota</taxon>
        <taxon>Sphingobacteriia</taxon>
        <taxon>Sphingobacteriales</taxon>
        <taxon>Sphingobacteriaceae</taxon>
        <taxon>Sphingobacterium</taxon>
    </lineage>
</organism>
<dbReference type="RefSeq" id="WP_105718129.1">
    <property type="nucleotide sequence ID" value="NZ_PVBQ01000016.1"/>
</dbReference>
<gene>
    <name evidence="2" type="ORF">C5745_16555</name>
</gene>
<keyword evidence="1" id="KW-0732">Signal</keyword>
<dbReference type="EMBL" id="PVBQ01000016">
    <property type="protein sequence ID" value="PRD46215.1"/>
    <property type="molecule type" value="Genomic_DNA"/>
</dbReference>
<sequence>MYKLFTFLAASILLFLGSCAALRHGDMSLISLGMPKETVVKRIGKPNMVVMAQVTEDGPLEVYEYMPIERNSYTDTFEPRPIWVYFLNGEVIEWGPGEDWQIDNAFTKRMLERYHNRKRPR</sequence>
<accession>A0A2S9J0B0</accession>
<name>A0A2S9J0B0_9SPHI</name>
<dbReference type="OrthoDB" id="1262217at2"/>
<feature type="chain" id="PRO_5015460773" description="DUF3192 domain-containing protein" evidence="1">
    <location>
        <begin position="21"/>
        <end position="121"/>
    </location>
</feature>
<comment type="caution">
    <text evidence="2">The sequence shown here is derived from an EMBL/GenBank/DDBJ whole genome shotgun (WGS) entry which is preliminary data.</text>
</comment>
<protein>
    <recommendedName>
        <fullName evidence="4">DUF3192 domain-containing protein</fullName>
    </recommendedName>
</protein>
<dbReference type="PROSITE" id="PS51257">
    <property type="entry name" value="PROKAR_LIPOPROTEIN"/>
    <property type="match status" value="1"/>
</dbReference>
<keyword evidence="3" id="KW-1185">Reference proteome</keyword>
<reference evidence="2 3" key="1">
    <citation type="submission" date="2018-02" db="EMBL/GenBank/DDBJ databases">
        <title>The draft genome of Sphingobacterium sp. 5JN-11.</title>
        <authorList>
            <person name="Liu L."/>
            <person name="Li L."/>
            <person name="Liang L."/>
            <person name="Zhang X."/>
            <person name="Wang T."/>
        </authorList>
    </citation>
    <scope>NUCLEOTIDE SEQUENCE [LARGE SCALE GENOMIC DNA]</scope>
    <source>
        <strain evidence="2 3">5JN-11</strain>
    </source>
</reference>
<evidence type="ECO:0008006" key="4">
    <source>
        <dbReference type="Google" id="ProtNLM"/>
    </source>
</evidence>
<feature type="signal peptide" evidence="1">
    <location>
        <begin position="1"/>
        <end position="20"/>
    </location>
</feature>
<evidence type="ECO:0000313" key="3">
    <source>
        <dbReference type="Proteomes" id="UP000239711"/>
    </source>
</evidence>
<evidence type="ECO:0000256" key="1">
    <source>
        <dbReference type="SAM" id="SignalP"/>
    </source>
</evidence>
<proteinExistence type="predicted"/>
<evidence type="ECO:0000313" key="2">
    <source>
        <dbReference type="EMBL" id="PRD46215.1"/>
    </source>
</evidence>
<dbReference type="AlphaFoldDB" id="A0A2S9J0B0"/>